<name>A0A437UA36_9FLAO</name>
<dbReference type="OrthoDB" id="1324639at2"/>
<dbReference type="EMBL" id="RQSM01000003">
    <property type="protein sequence ID" value="RVU90483.1"/>
    <property type="molecule type" value="Genomic_DNA"/>
</dbReference>
<gene>
    <name evidence="1" type="ORF">EH230_05975</name>
</gene>
<accession>A0A437UA36</accession>
<dbReference type="AlphaFoldDB" id="A0A437UA36"/>
<organism evidence="1 2">
    <name type="scientific">Flavobacterium columnare</name>
    <dbReference type="NCBI Taxonomy" id="996"/>
    <lineage>
        <taxon>Bacteria</taxon>
        <taxon>Pseudomonadati</taxon>
        <taxon>Bacteroidota</taxon>
        <taxon>Flavobacteriia</taxon>
        <taxon>Flavobacteriales</taxon>
        <taxon>Flavobacteriaceae</taxon>
        <taxon>Flavobacterium</taxon>
    </lineage>
</organism>
<proteinExistence type="predicted"/>
<evidence type="ECO:0000313" key="2">
    <source>
        <dbReference type="Proteomes" id="UP000288951"/>
    </source>
</evidence>
<dbReference type="RefSeq" id="WP_127823198.1">
    <property type="nucleotide sequence ID" value="NZ_RQSM01000003.1"/>
</dbReference>
<keyword evidence="2" id="KW-1185">Reference proteome</keyword>
<dbReference type="Proteomes" id="UP000288951">
    <property type="component" value="Unassembled WGS sequence"/>
</dbReference>
<protein>
    <submittedName>
        <fullName evidence="1">Uncharacterized protein</fullName>
    </submittedName>
</protein>
<comment type="caution">
    <text evidence="1">The sequence shown here is derived from an EMBL/GenBank/DDBJ whole genome shotgun (WGS) entry which is preliminary data.</text>
</comment>
<reference evidence="1" key="1">
    <citation type="submission" date="2018-12" db="EMBL/GenBank/DDBJ databases">
        <title>Draft genome sequence of Flaovobacterium columnare ARS1 isolated from channel catfish in Alabama.</title>
        <authorList>
            <person name="Cai W."/>
            <person name="Arias C."/>
        </authorList>
    </citation>
    <scope>NUCLEOTIDE SEQUENCE [LARGE SCALE GENOMIC DNA]</scope>
    <source>
        <strain evidence="1">ARS1</strain>
    </source>
</reference>
<evidence type="ECO:0000313" key="1">
    <source>
        <dbReference type="EMBL" id="RVU90483.1"/>
    </source>
</evidence>
<sequence length="503" mass="57805">MTYKSIIGGKLIVTAKEGINHYAKGNIIINSNKTINLKGDETGISYEQPEVFKNDSENFDVSLSLNKKQNTFVPLGILDFENNYENRFFIFDYSLKMTNLDSLNFQIFNENGEQIYQVTNLAPIVITAQKTPKLFSKLKAKTPTLDSIKPIKTFDIQKLMDDYLYPDLTHIGNYCIFWDGFNNDEIYDSTWFDGKKLKAKITAKKGGTTKVQEVEFETTRKEVDWVDVKINKKTKRIDVTLRVDLKDGGANGLDCKQVLKGMRDNTHTVTKCPWDDIPSTVILPNKPIIKQRTRSFADLEKLAIDGLNYHWGRNKNHTVAKDVKINGESFEVYVNAINKKEKAIGTMELVYNTNDNWMRSGNPGSIKDPMTVAGNIISRQAICYNVGYMYYFDWYEFEPIKEKKWSYRDSNNEDVDFKFTAAHEIGHELLKKYGGTIYSYGHKGSVNSVTQSMKDNAPSYPLNGEIDIMPYYPQDPPFKIYQRYALAEKDLLGLIWLTRLEVK</sequence>